<evidence type="ECO:0000259" key="1">
    <source>
        <dbReference type="Pfam" id="PF21832"/>
    </source>
</evidence>
<keyword evidence="3" id="KW-1185">Reference proteome</keyword>
<dbReference type="AlphaFoldDB" id="A0A1R0KQS9"/>
<dbReference type="OrthoDB" id="8606752at2"/>
<dbReference type="Proteomes" id="UP000187486">
    <property type="component" value="Unassembled WGS sequence"/>
</dbReference>
<accession>A0A1R0KQS9</accession>
<sequence>MFRDFNFKLLVIDKLMYQDKLIQPRFRIADMLHAKGATGDLWKYLREQDLLYTVLEEARQCFTDLEITPDQLATVEELTTDGGLEIYHQCSPFWDGEDDLFDVTSLDDFALLPNLRVIYGGDEAMMAAPGAEDILKARGIAVE</sequence>
<dbReference type="EMBL" id="MQUQ01000011">
    <property type="protein sequence ID" value="OLZ50042.1"/>
    <property type="molecule type" value="Genomic_DNA"/>
</dbReference>
<comment type="caution">
    <text evidence="2">The sequence shown here is derived from an EMBL/GenBank/DDBJ whole genome shotgun (WGS) entry which is preliminary data.</text>
</comment>
<organism evidence="2 3">
    <name type="scientific">Amycolatopsis coloradensis</name>
    <dbReference type="NCBI Taxonomy" id="76021"/>
    <lineage>
        <taxon>Bacteria</taxon>
        <taxon>Bacillati</taxon>
        <taxon>Actinomycetota</taxon>
        <taxon>Actinomycetes</taxon>
        <taxon>Pseudonocardiales</taxon>
        <taxon>Pseudonocardiaceae</taxon>
        <taxon>Amycolatopsis</taxon>
    </lineage>
</organism>
<protein>
    <recommendedName>
        <fullName evidence="1">DUF6892 domain-containing protein</fullName>
    </recommendedName>
</protein>
<dbReference type="RefSeq" id="WP_076162893.1">
    <property type="nucleotide sequence ID" value="NZ_JBEZVB010000014.1"/>
</dbReference>
<evidence type="ECO:0000313" key="3">
    <source>
        <dbReference type="Proteomes" id="UP000187486"/>
    </source>
</evidence>
<dbReference type="Pfam" id="PF21832">
    <property type="entry name" value="DUF6892"/>
    <property type="match status" value="1"/>
</dbReference>
<proteinExistence type="predicted"/>
<dbReference type="InterPro" id="IPR054187">
    <property type="entry name" value="DUF6892"/>
</dbReference>
<feature type="domain" description="DUF6892" evidence="1">
    <location>
        <begin position="2"/>
        <end position="142"/>
    </location>
</feature>
<evidence type="ECO:0000313" key="2">
    <source>
        <dbReference type="EMBL" id="OLZ50042.1"/>
    </source>
</evidence>
<name>A0A1R0KQS9_9PSEU</name>
<reference evidence="2 3" key="1">
    <citation type="submission" date="2016-01" db="EMBL/GenBank/DDBJ databases">
        <title>Amycolatopsis coloradensis genome sequencing and assembly.</title>
        <authorList>
            <person name="Mayilraj S."/>
        </authorList>
    </citation>
    <scope>NUCLEOTIDE SEQUENCE [LARGE SCALE GENOMIC DNA]</scope>
    <source>
        <strain evidence="2 3">DSM 44225</strain>
    </source>
</reference>
<gene>
    <name evidence="2" type="ORF">BS329_20670</name>
</gene>
<dbReference type="STRING" id="76021.BS329_20670"/>